<dbReference type="GeneID" id="29934740"/>
<name>A0A179C4D9_9LACO</name>
<evidence type="ECO:0000313" key="5">
    <source>
        <dbReference type="Proteomes" id="UP000321722"/>
    </source>
</evidence>
<keyword evidence="1" id="KW-0472">Membrane</keyword>
<protein>
    <recommendedName>
        <fullName evidence="6">DUF454 domain-containing protein</fullName>
    </recommendedName>
</protein>
<dbReference type="InterPro" id="IPR007401">
    <property type="entry name" value="DUF454"/>
</dbReference>
<evidence type="ECO:0000313" key="3">
    <source>
        <dbReference type="EMBL" id="OAQ06784.1"/>
    </source>
</evidence>
<dbReference type="Pfam" id="PF04304">
    <property type="entry name" value="DUF454"/>
    <property type="match status" value="1"/>
</dbReference>
<evidence type="ECO:0008006" key="6">
    <source>
        <dbReference type="Google" id="ProtNLM"/>
    </source>
</evidence>
<accession>A0A510WQK6</accession>
<reference evidence="3" key="1">
    <citation type="submission" date="2016-03" db="EMBL/GenBank/DDBJ databases">
        <authorList>
            <person name="Ploux O."/>
        </authorList>
    </citation>
    <scope>NUCLEOTIDE SEQUENCE [LARGE SCALE GENOMIC DNA]</scope>
    <source>
        <strain evidence="3">UMNLAv8</strain>
    </source>
</reference>
<dbReference type="PANTHER" id="PTHR35813:SF1">
    <property type="entry name" value="INNER MEMBRANE PROTEIN YBAN"/>
    <property type="match status" value="1"/>
</dbReference>
<dbReference type="PANTHER" id="PTHR35813">
    <property type="entry name" value="INNER MEMBRANE PROTEIN YBAN"/>
    <property type="match status" value="1"/>
</dbReference>
<dbReference type="Proteomes" id="UP000078520">
    <property type="component" value="Unassembled WGS sequence"/>
</dbReference>
<evidence type="ECO:0000313" key="4">
    <source>
        <dbReference type="Proteomes" id="UP000078520"/>
    </source>
</evidence>
<keyword evidence="1" id="KW-1133">Transmembrane helix</keyword>
<reference evidence="2 5" key="3">
    <citation type="submission" date="2019-07" db="EMBL/GenBank/DDBJ databases">
        <title>Whole genome shotgun sequence of Lactobacillus aviarius subsp. aviarius NBRC 102162.</title>
        <authorList>
            <person name="Hosoyama A."/>
            <person name="Uohara A."/>
            <person name="Ohji S."/>
            <person name="Ichikawa N."/>
        </authorList>
    </citation>
    <scope>NUCLEOTIDE SEQUENCE [LARGE SCALE GENOMIC DNA]</scope>
    <source>
        <strain evidence="2 5">NBRC 102162</strain>
    </source>
</reference>
<comment type="caution">
    <text evidence="3">The sequence shown here is derived from an EMBL/GenBank/DDBJ whole genome shotgun (WGS) entry which is preliminary data.</text>
</comment>
<accession>A0A179C4D9</accession>
<keyword evidence="5" id="KW-1185">Reference proteome</keyword>
<dbReference type="GO" id="GO:0005886">
    <property type="term" value="C:plasma membrane"/>
    <property type="evidence" value="ECO:0007669"/>
    <property type="project" value="TreeGrafter"/>
</dbReference>
<feature type="transmembrane region" description="Helical" evidence="1">
    <location>
        <begin position="12"/>
        <end position="43"/>
    </location>
</feature>
<reference evidence="4" key="2">
    <citation type="submission" date="2016-03" db="EMBL/GenBank/DDBJ databases">
        <authorList>
            <person name="Johnson T.J."/>
            <person name="Youmans B."/>
            <person name="Case K."/>
            <person name="Noll S."/>
        </authorList>
    </citation>
    <scope>NUCLEOTIDE SEQUENCE [LARGE SCALE GENOMIC DNA]</scope>
    <source>
        <strain evidence="4">UMNLAv8</strain>
    </source>
</reference>
<dbReference type="OrthoDB" id="5690292at2"/>
<proteinExistence type="predicted"/>
<gene>
    <name evidence="3" type="ORF">A3O14_00440</name>
    <name evidence="2" type="ORF">LAV01_03340</name>
</gene>
<evidence type="ECO:0000313" key="2">
    <source>
        <dbReference type="EMBL" id="GEK41502.1"/>
    </source>
</evidence>
<dbReference type="EMBL" id="LVKI01000048">
    <property type="protein sequence ID" value="OAQ06784.1"/>
    <property type="molecule type" value="Genomic_DNA"/>
</dbReference>
<keyword evidence="1" id="KW-0812">Transmembrane</keyword>
<dbReference type="Proteomes" id="UP000321722">
    <property type="component" value="Unassembled WGS sequence"/>
</dbReference>
<organism evidence="3 4">
    <name type="scientific">Ligilactobacillus aviarius</name>
    <dbReference type="NCBI Taxonomy" id="1606"/>
    <lineage>
        <taxon>Bacteria</taxon>
        <taxon>Bacillati</taxon>
        <taxon>Bacillota</taxon>
        <taxon>Bacilli</taxon>
        <taxon>Lactobacillales</taxon>
        <taxon>Lactobacillaceae</taxon>
        <taxon>Ligilactobacillus</taxon>
    </lineage>
</organism>
<dbReference type="AlphaFoldDB" id="A0A179C4D9"/>
<dbReference type="EMBL" id="BJUI01000002">
    <property type="protein sequence ID" value="GEK41502.1"/>
    <property type="molecule type" value="Genomic_DNA"/>
</dbReference>
<dbReference type="RefSeq" id="WP_057826675.1">
    <property type="nucleotide sequence ID" value="NZ_BAAACL010000002.1"/>
</dbReference>
<sequence>MTTYAKKTCWLIGAIFFFILGVIGIILPVIPQIPFLIIAFFCLSKGAPKVHHWIRTRNFYRKYVLKFERKCTQIAAQHPFLQRIARHFHH</sequence>
<evidence type="ECO:0000256" key="1">
    <source>
        <dbReference type="SAM" id="Phobius"/>
    </source>
</evidence>